<gene>
    <name evidence="1" type="ORF">OBRU01_01044</name>
</gene>
<keyword evidence="2" id="KW-1185">Reference proteome</keyword>
<name>A0A0L7LVA2_OPEBR</name>
<reference evidence="1 2" key="1">
    <citation type="journal article" date="2015" name="Genome Biol. Evol.">
        <title>The genome of winter moth (Operophtera brumata) provides a genomic perspective on sexual dimorphism and phenology.</title>
        <authorList>
            <person name="Derks M.F."/>
            <person name="Smit S."/>
            <person name="Salis L."/>
            <person name="Schijlen E."/>
            <person name="Bossers A."/>
            <person name="Mateman C."/>
            <person name="Pijl A.S."/>
            <person name="de Ridder D."/>
            <person name="Groenen M.A."/>
            <person name="Visser M.E."/>
            <person name="Megens H.J."/>
        </authorList>
    </citation>
    <scope>NUCLEOTIDE SEQUENCE [LARGE SCALE GENOMIC DNA]</scope>
    <source>
        <strain evidence="1">WM2013NL</strain>
        <tissue evidence="1">Head and thorax</tissue>
    </source>
</reference>
<dbReference type="EMBL" id="JTDY01000057">
    <property type="protein sequence ID" value="KOB79121.1"/>
    <property type="molecule type" value="Genomic_DNA"/>
</dbReference>
<proteinExistence type="predicted"/>
<evidence type="ECO:0000313" key="1">
    <source>
        <dbReference type="EMBL" id="KOB79121.1"/>
    </source>
</evidence>
<dbReference type="Proteomes" id="UP000037510">
    <property type="component" value="Unassembled WGS sequence"/>
</dbReference>
<organism evidence="1 2">
    <name type="scientific">Operophtera brumata</name>
    <name type="common">Winter moth</name>
    <name type="synonym">Phalaena brumata</name>
    <dbReference type="NCBI Taxonomy" id="104452"/>
    <lineage>
        <taxon>Eukaryota</taxon>
        <taxon>Metazoa</taxon>
        <taxon>Ecdysozoa</taxon>
        <taxon>Arthropoda</taxon>
        <taxon>Hexapoda</taxon>
        <taxon>Insecta</taxon>
        <taxon>Pterygota</taxon>
        <taxon>Neoptera</taxon>
        <taxon>Endopterygota</taxon>
        <taxon>Lepidoptera</taxon>
        <taxon>Glossata</taxon>
        <taxon>Ditrysia</taxon>
        <taxon>Geometroidea</taxon>
        <taxon>Geometridae</taxon>
        <taxon>Larentiinae</taxon>
        <taxon>Operophtera</taxon>
    </lineage>
</organism>
<evidence type="ECO:0000313" key="2">
    <source>
        <dbReference type="Proteomes" id="UP000037510"/>
    </source>
</evidence>
<sequence length="153" mass="17755">MDWPVNTACARTLSGGQCTWRSGTVLVLKRFGRWTLVTLITDVEYSCIVIRAYVTLITDVEYSCIVIRAYVETSADSDEQLDPKLYLRRWCAGPPQICYGYQFLEINFFIKIVFENNMVFSIAAYGKQPKIIEPVRAMIYFNKYKNRTRALSY</sequence>
<accession>A0A0L7LVA2</accession>
<feature type="non-terminal residue" evidence="1">
    <location>
        <position position="153"/>
    </location>
</feature>
<comment type="caution">
    <text evidence="1">The sequence shown here is derived from an EMBL/GenBank/DDBJ whole genome shotgun (WGS) entry which is preliminary data.</text>
</comment>
<dbReference type="AlphaFoldDB" id="A0A0L7LVA2"/>
<protein>
    <submittedName>
        <fullName evidence="1">Uncharacterized protein</fullName>
    </submittedName>
</protein>